<comment type="caution">
    <text evidence="4">The sequence shown here is derived from an EMBL/GenBank/DDBJ whole genome shotgun (WGS) entry which is preliminary data.</text>
</comment>
<accession>A0A133NLK6</accession>
<organism evidence="4 5">
    <name type="scientific">Fusobacterium equinum</name>
    <dbReference type="NCBI Taxonomy" id="134605"/>
    <lineage>
        <taxon>Bacteria</taxon>
        <taxon>Fusobacteriati</taxon>
        <taxon>Fusobacteriota</taxon>
        <taxon>Fusobacteriia</taxon>
        <taxon>Fusobacteriales</taxon>
        <taxon>Fusobacteriaceae</taxon>
        <taxon>Fusobacterium</taxon>
    </lineage>
</organism>
<dbReference type="Proteomes" id="UP000070617">
    <property type="component" value="Unassembled WGS sequence"/>
</dbReference>
<dbReference type="InterPro" id="IPR024654">
    <property type="entry name" value="Calcineurin-like_PHP_lpxH"/>
</dbReference>
<feature type="domain" description="Calcineurin-like phosphoesterase" evidence="3">
    <location>
        <begin position="1"/>
        <end position="131"/>
    </location>
</feature>
<dbReference type="GO" id="GO:0046872">
    <property type="term" value="F:metal ion binding"/>
    <property type="evidence" value="ECO:0007669"/>
    <property type="project" value="UniProtKB-KW"/>
</dbReference>
<evidence type="ECO:0000313" key="4">
    <source>
        <dbReference type="EMBL" id="KXA17171.1"/>
    </source>
</evidence>
<comment type="cofactor">
    <cofactor evidence="2">
        <name>a divalent metal cation</name>
        <dbReference type="ChEBI" id="CHEBI:60240"/>
    </cofactor>
</comment>
<dbReference type="GO" id="GO:0016787">
    <property type="term" value="F:hydrolase activity"/>
    <property type="evidence" value="ECO:0007669"/>
    <property type="project" value="UniProtKB-UniRule"/>
</dbReference>
<dbReference type="PANTHER" id="PTHR11124">
    <property type="entry name" value="VACUOLAR SORTING PROTEIN VPS29"/>
    <property type="match status" value="1"/>
</dbReference>
<dbReference type="EMBL" id="LRPX01000001">
    <property type="protein sequence ID" value="KXA17171.1"/>
    <property type="molecule type" value="Genomic_DNA"/>
</dbReference>
<proteinExistence type="inferred from homology"/>
<dbReference type="AlphaFoldDB" id="A0A133NLK6"/>
<comment type="similarity">
    <text evidence="1 2">Belongs to the metallophosphoesterase superfamily. YfcE family.</text>
</comment>
<dbReference type="InterPro" id="IPR000979">
    <property type="entry name" value="Phosphodiesterase_MJ0936/Vps29"/>
</dbReference>
<evidence type="ECO:0000256" key="1">
    <source>
        <dbReference type="ARBA" id="ARBA00008950"/>
    </source>
</evidence>
<gene>
    <name evidence="4" type="ORF">HMPREF3206_00016</name>
</gene>
<evidence type="ECO:0000259" key="3">
    <source>
        <dbReference type="Pfam" id="PF12850"/>
    </source>
</evidence>
<dbReference type="EC" id="3.1.4.-" evidence="2"/>
<name>A0A133NLK6_9FUSO</name>
<reference evidence="5" key="1">
    <citation type="submission" date="2016-01" db="EMBL/GenBank/DDBJ databases">
        <authorList>
            <person name="Mitreva M."/>
            <person name="Pepin K.H."/>
            <person name="Mihindukulasuriya K.A."/>
            <person name="Fulton R."/>
            <person name="Fronick C."/>
            <person name="O'Laughlin M."/>
            <person name="Miner T."/>
            <person name="Herter B."/>
            <person name="Rosa B.A."/>
            <person name="Cordes M."/>
            <person name="Tomlinson C."/>
            <person name="Wollam A."/>
            <person name="Palsikar V.B."/>
            <person name="Mardis E.R."/>
            <person name="Wilson R.K."/>
        </authorList>
    </citation>
    <scope>NUCLEOTIDE SEQUENCE [LARGE SCALE GENOMIC DNA]</scope>
    <source>
        <strain evidence="5">CMW8396</strain>
    </source>
</reference>
<evidence type="ECO:0000256" key="2">
    <source>
        <dbReference type="RuleBase" id="RU362039"/>
    </source>
</evidence>
<dbReference type="NCBIfam" id="TIGR00040">
    <property type="entry name" value="yfcE"/>
    <property type="match status" value="1"/>
</dbReference>
<dbReference type="Pfam" id="PF12850">
    <property type="entry name" value="Metallophos_2"/>
    <property type="match status" value="1"/>
</dbReference>
<sequence length="151" mass="17796">MKILFMSDSHNHFSLLVEMMEREKPERVFAMGDYTKDFEELSYLYSEIPFEIVKGNCDFWDHHFSEEKLVLLKGKRIFLTHGHLYGVKSSYDSLRQMGKNMKCDIILFGHTHREYFEKKEIILANPGAAQDGKYGILNIENTKVEIILKRL</sequence>
<keyword evidence="5" id="KW-1185">Reference proteome</keyword>
<dbReference type="InterPro" id="IPR029052">
    <property type="entry name" value="Metallo-depent_PP-like"/>
</dbReference>
<keyword evidence="2" id="KW-0479">Metal-binding</keyword>
<dbReference type="RefSeq" id="WP_008802099.1">
    <property type="nucleotide sequence ID" value="NZ_KQ956507.1"/>
</dbReference>
<protein>
    <recommendedName>
        <fullName evidence="2">Phosphoesterase</fullName>
        <ecNumber evidence="2">3.1.4.-</ecNumber>
    </recommendedName>
</protein>
<dbReference type="STRING" id="134605.HMPREF3206_00016"/>
<evidence type="ECO:0000313" key="5">
    <source>
        <dbReference type="Proteomes" id="UP000070617"/>
    </source>
</evidence>
<dbReference type="PATRIC" id="fig|134605.3.peg.15"/>
<dbReference type="SUPFAM" id="SSF56300">
    <property type="entry name" value="Metallo-dependent phosphatases"/>
    <property type="match status" value="1"/>
</dbReference>
<dbReference type="Gene3D" id="3.60.21.10">
    <property type="match status" value="1"/>
</dbReference>